<dbReference type="Proteomes" id="UP000241118">
    <property type="component" value="Unassembled WGS sequence"/>
</dbReference>
<accession>A0A2P8IA63</accession>
<keyword evidence="1" id="KW-0812">Transmembrane</keyword>
<comment type="caution">
    <text evidence="2">The sequence shown here is derived from an EMBL/GenBank/DDBJ whole genome shotgun (WGS) entry which is preliminary data.</text>
</comment>
<reference evidence="2 3" key="1">
    <citation type="submission" date="2018-03" db="EMBL/GenBank/DDBJ databases">
        <title>Genomic Encyclopedia of Type Strains, Phase III (KMG-III): the genomes of soil and plant-associated and newly described type strains.</title>
        <authorList>
            <person name="Whitman W."/>
        </authorList>
    </citation>
    <scope>NUCLEOTIDE SEQUENCE [LARGE SCALE GENOMIC DNA]</scope>
    <source>
        <strain evidence="2 3">CGMCC 4.7097</strain>
    </source>
</reference>
<protein>
    <submittedName>
        <fullName evidence="2">Uncharacterized protein</fullName>
    </submittedName>
</protein>
<dbReference type="NCBIfam" id="NF038356">
    <property type="entry name" value="actino_DLW39"/>
    <property type="match status" value="1"/>
</dbReference>
<dbReference type="InterPro" id="IPR047990">
    <property type="entry name" value="DLW39-like"/>
</dbReference>
<evidence type="ECO:0000313" key="2">
    <source>
        <dbReference type="EMBL" id="PSL55356.1"/>
    </source>
</evidence>
<organism evidence="2 3">
    <name type="scientific">Saccharothrix carnea</name>
    <dbReference type="NCBI Taxonomy" id="1280637"/>
    <lineage>
        <taxon>Bacteria</taxon>
        <taxon>Bacillati</taxon>
        <taxon>Actinomycetota</taxon>
        <taxon>Actinomycetes</taxon>
        <taxon>Pseudonocardiales</taxon>
        <taxon>Pseudonocardiaceae</taxon>
        <taxon>Saccharothrix</taxon>
    </lineage>
</organism>
<feature type="transmembrane region" description="Helical" evidence="1">
    <location>
        <begin position="6"/>
        <end position="25"/>
    </location>
</feature>
<sequence>MLQRGIAVKKIIALVAVAGAVLFFVKRSRSAKADADLWREATAPTD</sequence>
<evidence type="ECO:0000256" key="1">
    <source>
        <dbReference type="SAM" id="Phobius"/>
    </source>
</evidence>
<evidence type="ECO:0000313" key="3">
    <source>
        <dbReference type="Proteomes" id="UP000241118"/>
    </source>
</evidence>
<dbReference type="EMBL" id="PYAX01000005">
    <property type="protein sequence ID" value="PSL55356.1"/>
    <property type="molecule type" value="Genomic_DNA"/>
</dbReference>
<name>A0A2P8IA63_SACCR</name>
<proteinExistence type="predicted"/>
<keyword evidence="3" id="KW-1185">Reference proteome</keyword>
<gene>
    <name evidence="2" type="ORF">B0I31_105316</name>
</gene>
<keyword evidence="1" id="KW-0472">Membrane</keyword>
<keyword evidence="1" id="KW-1133">Transmembrane helix</keyword>
<dbReference type="AlphaFoldDB" id="A0A2P8IA63"/>